<keyword evidence="13" id="KW-1185">Reference proteome</keyword>
<keyword evidence="4" id="KW-0633">Potassium transport</keyword>
<dbReference type="PANTHER" id="PTHR46157">
    <property type="entry name" value="K(+) EFFLUX ANTIPORTER 3, CHLOROPLASTIC"/>
    <property type="match status" value="1"/>
</dbReference>
<dbReference type="GO" id="GO:0006813">
    <property type="term" value="P:potassium ion transport"/>
    <property type="evidence" value="ECO:0007669"/>
    <property type="project" value="UniProtKB-KW"/>
</dbReference>
<keyword evidence="7 10" id="KW-1133">Transmembrane helix</keyword>
<feature type="transmembrane region" description="Helical" evidence="10">
    <location>
        <begin position="71"/>
        <end position="90"/>
    </location>
</feature>
<feature type="transmembrane region" description="Helical" evidence="10">
    <location>
        <begin position="163"/>
        <end position="186"/>
    </location>
</feature>
<feature type="transmembrane region" description="Helical" evidence="10">
    <location>
        <begin position="12"/>
        <end position="28"/>
    </location>
</feature>
<feature type="transmembrane region" description="Helical" evidence="10">
    <location>
        <begin position="347"/>
        <end position="365"/>
    </location>
</feature>
<dbReference type="RefSeq" id="WP_183776315.1">
    <property type="nucleotide sequence ID" value="NZ_JACIDK010000007.1"/>
</dbReference>
<evidence type="ECO:0000256" key="9">
    <source>
        <dbReference type="ARBA" id="ARBA00023136"/>
    </source>
</evidence>
<dbReference type="GO" id="GO:0012505">
    <property type="term" value="C:endomembrane system"/>
    <property type="evidence" value="ECO:0007669"/>
    <property type="project" value="UniProtKB-SubCell"/>
</dbReference>
<feature type="transmembrane region" description="Helical" evidence="10">
    <location>
        <begin position="128"/>
        <end position="151"/>
    </location>
</feature>
<feature type="transmembrane region" description="Helical" evidence="10">
    <location>
        <begin position="377"/>
        <end position="396"/>
    </location>
</feature>
<dbReference type="GO" id="GO:0015297">
    <property type="term" value="F:antiporter activity"/>
    <property type="evidence" value="ECO:0007669"/>
    <property type="project" value="UniProtKB-KW"/>
</dbReference>
<protein>
    <submittedName>
        <fullName evidence="12">CPA2 family monovalent cation:H+ antiporter-2</fullName>
    </submittedName>
</protein>
<dbReference type="PROSITE" id="PS51201">
    <property type="entry name" value="RCK_N"/>
    <property type="match status" value="1"/>
</dbReference>
<name>A0A840A2C9_9CAUL</name>
<keyword evidence="9 10" id="KW-0472">Membrane</keyword>
<gene>
    <name evidence="12" type="ORF">GGQ61_003853</name>
</gene>
<evidence type="ECO:0000256" key="5">
    <source>
        <dbReference type="ARBA" id="ARBA00022692"/>
    </source>
</evidence>
<reference evidence="12 13" key="1">
    <citation type="submission" date="2020-08" db="EMBL/GenBank/DDBJ databases">
        <title>Genomic Encyclopedia of Type Strains, Phase IV (KMG-IV): sequencing the most valuable type-strain genomes for metagenomic binning, comparative biology and taxonomic classification.</title>
        <authorList>
            <person name="Goeker M."/>
        </authorList>
    </citation>
    <scope>NUCLEOTIDE SEQUENCE [LARGE SCALE GENOMIC DNA]</scope>
    <source>
        <strain evidence="12 13">DSM 21793</strain>
    </source>
</reference>
<keyword evidence="2" id="KW-0813">Transport</keyword>
<dbReference type="GO" id="GO:0005886">
    <property type="term" value="C:plasma membrane"/>
    <property type="evidence" value="ECO:0007669"/>
    <property type="project" value="TreeGrafter"/>
</dbReference>
<evidence type="ECO:0000313" key="12">
    <source>
        <dbReference type="EMBL" id="MBB3893115.1"/>
    </source>
</evidence>
<organism evidence="12 13">
    <name type="scientific">Phenylobacterium haematophilum</name>
    <dbReference type="NCBI Taxonomy" id="98513"/>
    <lineage>
        <taxon>Bacteria</taxon>
        <taxon>Pseudomonadati</taxon>
        <taxon>Pseudomonadota</taxon>
        <taxon>Alphaproteobacteria</taxon>
        <taxon>Caulobacterales</taxon>
        <taxon>Caulobacteraceae</taxon>
        <taxon>Phenylobacterium</taxon>
    </lineage>
</organism>
<evidence type="ECO:0000256" key="2">
    <source>
        <dbReference type="ARBA" id="ARBA00022448"/>
    </source>
</evidence>
<dbReference type="InterPro" id="IPR036291">
    <property type="entry name" value="NAD(P)-bd_dom_sf"/>
</dbReference>
<evidence type="ECO:0000256" key="4">
    <source>
        <dbReference type="ARBA" id="ARBA00022538"/>
    </source>
</evidence>
<feature type="transmembrane region" description="Helical" evidence="10">
    <location>
        <begin position="313"/>
        <end position="335"/>
    </location>
</feature>
<comment type="caution">
    <text evidence="12">The sequence shown here is derived from an EMBL/GenBank/DDBJ whole genome shotgun (WGS) entry which is preliminary data.</text>
</comment>
<dbReference type="FunFam" id="3.40.50.720:FF:000036">
    <property type="entry name" value="Glutathione-regulated potassium-efflux system protein KefB"/>
    <property type="match status" value="1"/>
</dbReference>
<keyword evidence="8" id="KW-0406">Ion transport</keyword>
<evidence type="ECO:0000256" key="8">
    <source>
        <dbReference type="ARBA" id="ARBA00023065"/>
    </source>
</evidence>
<feature type="transmembrane region" description="Helical" evidence="10">
    <location>
        <begin position="102"/>
        <end position="122"/>
    </location>
</feature>
<feature type="transmembrane region" description="Helical" evidence="10">
    <location>
        <begin position="35"/>
        <end position="59"/>
    </location>
</feature>
<comment type="subcellular location">
    <subcellularLocation>
        <location evidence="1">Endomembrane system</location>
        <topology evidence="1">Multi-pass membrane protein</topology>
    </subcellularLocation>
</comment>
<dbReference type="Proteomes" id="UP000530564">
    <property type="component" value="Unassembled WGS sequence"/>
</dbReference>
<dbReference type="Pfam" id="PF02254">
    <property type="entry name" value="TrkA_N"/>
    <property type="match status" value="1"/>
</dbReference>
<feature type="transmembrane region" description="Helical" evidence="10">
    <location>
        <begin position="241"/>
        <end position="268"/>
    </location>
</feature>
<dbReference type="PANTHER" id="PTHR46157:SF4">
    <property type="entry name" value="K(+) EFFLUX ANTIPORTER 3, CHLOROPLASTIC"/>
    <property type="match status" value="1"/>
</dbReference>
<dbReference type="EMBL" id="JACIDK010000007">
    <property type="protein sequence ID" value="MBB3893115.1"/>
    <property type="molecule type" value="Genomic_DNA"/>
</dbReference>
<dbReference type="AlphaFoldDB" id="A0A840A2C9"/>
<dbReference type="InterPro" id="IPR006153">
    <property type="entry name" value="Cation/H_exchanger_TM"/>
</dbReference>
<evidence type="ECO:0000259" key="11">
    <source>
        <dbReference type="PROSITE" id="PS51201"/>
    </source>
</evidence>
<evidence type="ECO:0000256" key="10">
    <source>
        <dbReference type="SAM" id="Phobius"/>
    </source>
</evidence>
<feature type="domain" description="RCK N-terminal" evidence="11">
    <location>
        <begin position="425"/>
        <end position="542"/>
    </location>
</feature>
<dbReference type="Gene3D" id="1.20.1530.20">
    <property type="match status" value="1"/>
</dbReference>
<dbReference type="Pfam" id="PF00999">
    <property type="entry name" value="Na_H_Exchanger"/>
    <property type="match status" value="1"/>
</dbReference>
<feature type="transmembrane region" description="Helical" evidence="10">
    <location>
        <begin position="198"/>
        <end position="220"/>
    </location>
</feature>
<sequence length="600" mass="63399">MEGHVSPGEYKDVVLFLATAGVIVPLFRRWRISPILGFLGAGVVLGPFGLGALSGAFPWLGYFTIANPGEIAQLAEFGVVFLLFMIGLELSWERLRLMRRWVFGMGALQVTLCLAAIALAGMTLGLDIAPAVAIGAALALSSTAVVMQILTEHKRQHSPAGRATFSVLLFQDLAVAPILVTLAILGRGGDGEAFSPRLLLAFAPAALGVMILVAFGRLLLRPMLKSVARAKSEELFMAACLLVVIGAGLVSALTGLSMALGAFIAGLLLAETEYRHEVEVTIEPFKGLLLGLFFLSVGIGLDLSLLAAQPWAILGMSVGVVVLNATVVFGLGRLFGLPWRGALEAGLLLAGGGEFAYVILSAAMGDGIVPRPLGQMVLVSSTISMMCIPLLAALGLKLGGRRTGGQGLAAEPAVPPAADPAEAEAPKVLVVGYGRVGKLVGDMLHRHDIAWVAAERDPKLVEAARHAGEAIYFGDASRQEFLRRCGLETAPALVVTMDSPEGVEAIVATARAMRPDLTIVARARDARQAQRLYELGATDAVPETVEASLQLSEAVLVEIGVPMGLIIASIHERRDEFRKALNRPEALGGRVRRYRRAQEN</sequence>
<evidence type="ECO:0000256" key="7">
    <source>
        <dbReference type="ARBA" id="ARBA00022989"/>
    </source>
</evidence>
<keyword evidence="3" id="KW-0050">Antiport</keyword>
<evidence type="ECO:0000256" key="3">
    <source>
        <dbReference type="ARBA" id="ARBA00022449"/>
    </source>
</evidence>
<dbReference type="SUPFAM" id="SSF51735">
    <property type="entry name" value="NAD(P)-binding Rossmann-fold domains"/>
    <property type="match status" value="1"/>
</dbReference>
<evidence type="ECO:0000256" key="6">
    <source>
        <dbReference type="ARBA" id="ARBA00022958"/>
    </source>
</evidence>
<evidence type="ECO:0000313" key="13">
    <source>
        <dbReference type="Proteomes" id="UP000530564"/>
    </source>
</evidence>
<accession>A0A840A2C9</accession>
<keyword evidence="6" id="KW-0630">Potassium</keyword>
<dbReference type="GO" id="GO:1902600">
    <property type="term" value="P:proton transmembrane transport"/>
    <property type="evidence" value="ECO:0007669"/>
    <property type="project" value="InterPro"/>
</dbReference>
<dbReference type="Gene3D" id="3.40.50.720">
    <property type="entry name" value="NAD(P)-binding Rossmann-like Domain"/>
    <property type="match status" value="1"/>
</dbReference>
<proteinExistence type="predicted"/>
<keyword evidence="5 10" id="KW-0812">Transmembrane</keyword>
<dbReference type="InterPro" id="IPR038770">
    <property type="entry name" value="Na+/solute_symporter_sf"/>
</dbReference>
<evidence type="ECO:0000256" key="1">
    <source>
        <dbReference type="ARBA" id="ARBA00004127"/>
    </source>
</evidence>
<dbReference type="InterPro" id="IPR003148">
    <property type="entry name" value="RCK_N"/>
</dbReference>